<comment type="caution">
    <text evidence="8">The sequence shown here is derived from an EMBL/GenBank/DDBJ whole genome shotgun (WGS) entry which is preliminary data.</text>
</comment>
<keyword evidence="5 6" id="KW-0472">Membrane</keyword>
<dbReference type="InterPro" id="IPR027379">
    <property type="entry name" value="CLS_N"/>
</dbReference>
<accession>A0A917CXV1</accession>
<protein>
    <recommendedName>
        <fullName evidence="7">Cardiolipin synthase N-terminal domain-containing protein</fullName>
    </recommendedName>
</protein>
<evidence type="ECO:0000256" key="2">
    <source>
        <dbReference type="ARBA" id="ARBA00022475"/>
    </source>
</evidence>
<evidence type="ECO:0000259" key="7">
    <source>
        <dbReference type="Pfam" id="PF13396"/>
    </source>
</evidence>
<keyword evidence="9" id="KW-1185">Reference proteome</keyword>
<dbReference type="GO" id="GO:0005886">
    <property type="term" value="C:plasma membrane"/>
    <property type="evidence" value="ECO:0007669"/>
    <property type="project" value="UniProtKB-SubCell"/>
</dbReference>
<gene>
    <name evidence="8" type="ORF">GCM10011365_24160</name>
</gene>
<reference evidence="8" key="1">
    <citation type="journal article" date="2014" name="Int. J. Syst. Evol. Microbiol.">
        <title>Complete genome sequence of Corynebacterium casei LMG S-19264T (=DSM 44701T), isolated from a smear-ripened cheese.</title>
        <authorList>
            <consortium name="US DOE Joint Genome Institute (JGI-PGF)"/>
            <person name="Walter F."/>
            <person name="Albersmeier A."/>
            <person name="Kalinowski J."/>
            <person name="Ruckert C."/>
        </authorList>
    </citation>
    <scope>NUCLEOTIDE SEQUENCE</scope>
    <source>
        <strain evidence="8">CGMCC 1.12181</strain>
    </source>
</reference>
<keyword evidence="4 6" id="KW-1133">Transmembrane helix</keyword>
<evidence type="ECO:0000256" key="1">
    <source>
        <dbReference type="ARBA" id="ARBA00004651"/>
    </source>
</evidence>
<evidence type="ECO:0000256" key="3">
    <source>
        <dbReference type="ARBA" id="ARBA00022692"/>
    </source>
</evidence>
<dbReference type="Proteomes" id="UP000605253">
    <property type="component" value="Unassembled WGS sequence"/>
</dbReference>
<evidence type="ECO:0000256" key="6">
    <source>
        <dbReference type="SAM" id="Phobius"/>
    </source>
</evidence>
<keyword evidence="3 6" id="KW-0812">Transmembrane</keyword>
<evidence type="ECO:0000256" key="4">
    <source>
        <dbReference type="ARBA" id="ARBA00022989"/>
    </source>
</evidence>
<keyword evidence="2" id="KW-1003">Cell membrane</keyword>
<dbReference type="Pfam" id="PF13396">
    <property type="entry name" value="PLDc_N"/>
    <property type="match status" value="1"/>
</dbReference>
<reference evidence="8" key="2">
    <citation type="submission" date="2020-09" db="EMBL/GenBank/DDBJ databases">
        <authorList>
            <person name="Sun Q."/>
            <person name="Zhou Y."/>
        </authorList>
    </citation>
    <scope>NUCLEOTIDE SEQUENCE</scope>
    <source>
        <strain evidence="8">CGMCC 1.12181</strain>
    </source>
</reference>
<organism evidence="8 9">
    <name type="scientific">Marinicella pacifica</name>
    <dbReference type="NCBI Taxonomy" id="1171543"/>
    <lineage>
        <taxon>Bacteria</taxon>
        <taxon>Pseudomonadati</taxon>
        <taxon>Pseudomonadota</taxon>
        <taxon>Gammaproteobacteria</taxon>
        <taxon>Lysobacterales</taxon>
        <taxon>Marinicellaceae</taxon>
        <taxon>Marinicella</taxon>
    </lineage>
</organism>
<feature type="transmembrane region" description="Helical" evidence="6">
    <location>
        <begin position="56"/>
        <end position="76"/>
    </location>
</feature>
<comment type="subcellular location">
    <subcellularLocation>
        <location evidence="1">Cell membrane</location>
        <topology evidence="1">Multi-pass membrane protein</topology>
    </subcellularLocation>
</comment>
<evidence type="ECO:0000313" key="9">
    <source>
        <dbReference type="Proteomes" id="UP000605253"/>
    </source>
</evidence>
<feature type="domain" description="Cardiolipin synthase N-terminal" evidence="7">
    <location>
        <begin position="65"/>
        <end position="107"/>
    </location>
</feature>
<evidence type="ECO:0000256" key="5">
    <source>
        <dbReference type="ARBA" id="ARBA00023136"/>
    </source>
</evidence>
<proteinExistence type="predicted"/>
<name>A0A917CXV1_9GAMM</name>
<dbReference type="EMBL" id="BMEO01000016">
    <property type="protein sequence ID" value="GGG02163.1"/>
    <property type="molecule type" value="Genomic_DNA"/>
</dbReference>
<sequence length="107" mass="11879">MYQLSGFVLLNKFAYNNYSQLRNKLMKMKHILAVLLLLSISTLALADPFFGYGWGGGIIGLIILILDIIAIIEIIGSGKSNGEKVLWIVVILLLPLIGLILYYLLGR</sequence>
<dbReference type="AlphaFoldDB" id="A0A917CXV1"/>
<feature type="transmembrane region" description="Helical" evidence="6">
    <location>
        <begin position="85"/>
        <end position="105"/>
    </location>
</feature>
<evidence type="ECO:0000313" key="8">
    <source>
        <dbReference type="EMBL" id="GGG02163.1"/>
    </source>
</evidence>